<dbReference type="SUPFAM" id="SSF53448">
    <property type="entry name" value="Nucleotide-diphospho-sugar transferases"/>
    <property type="match status" value="1"/>
</dbReference>
<dbReference type="EMBL" id="JAJMLW010000002">
    <property type="protein sequence ID" value="MCI2241769.1"/>
    <property type="molecule type" value="Genomic_DNA"/>
</dbReference>
<accession>A0ABS9WFX5</accession>
<protein>
    <submittedName>
        <fullName evidence="2">Glycosyltransferase</fullName>
        <ecNumber evidence="2">2.4.-.-</ecNumber>
    </submittedName>
</protein>
<comment type="caution">
    <text evidence="2">The sequence shown here is derived from an EMBL/GenBank/DDBJ whole genome shotgun (WGS) entry which is preliminary data.</text>
</comment>
<keyword evidence="2" id="KW-0808">Transferase</keyword>
<feature type="domain" description="Glycosyltransferase 2-like" evidence="1">
    <location>
        <begin position="12"/>
        <end position="176"/>
    </location>
</feature>
<evidence type="ECO:0000313" key="2">
    <source>
        <dbReference type="EMBL" id="MCI2241769.1"/>
    </source>
</evidence>
<dbReference type="GO" id="GO:0016757">
    <property type="term" value="F:glycosyltransferase activity"/>
    <property type="evidence" value="ECO:0007669"/>
    <property type="project" value="UniProtKB-KW"/>
</dbReference>
<dbReference type="Gene3D" id="3.90.550.10">
    <property type="entry name" value="Spore Coat Polysaccharide Biosynthesis Protein SpsA, Chain A"/>
    <property type="match status" value="1"/>
</dbReference>
<organism evidence="2 3">
    <name type="scientific">Adlercreutzia faecimuris</name>
    <dbReference type="NCBI Taxonomy" id="2897341"/>
    <lineage>
        <taxon>Bacteria</taxon>
        <taxon>Bacillati</taxon>
        <taxon>Actinomycetota</taxon>
        <taxon>Coriobacteriia</taxon>
        <taxon>Eggerthellales</taxon>
        <taxon>Eggerthellaceae</taxon>
        <taxon>Adlercreutzia</taxon>
    </lineage>
</organism>
<dbReference type="EC" id="2.4.-.-" evidence="2"/>
<dbReference type="Pfam" id="PF00535">
    <property type="entry name" value="Glycos_transf_2"/>
    <property type="match status" value="1"/>
</dbReference>
<reference evidence="2" key="1">
    <citation type="submission" date="2021-11" db="EMBL/GenBank/DDBJ databases">
        <title>A Novel Adlercreutzia Species, isolated from a Allomyrina dichotoma larva feces.</title>
        <authorList>
            <person name="Suh M.K."/>
        </authorList>
    </citation>
    <scope>NUCLEOTIDE SEQUENCE</scope>
    <source>
        <strain evidence="2">JBNU-10</strain>
    </source>
</reference>
<dbReference type="PANTHER" id="PTHR22916:SF3">
    <property type="entry name" value="UDP-GLCNAC:BETAGAL BETA-1,3-N-ACETYLGLUCOSAMINYLTRANSFERASE-LIKE PROTEIN 1"/>
    <property type="match status" value="1"/>
</dbReference>
<evidence type="ECO:0000259" key="1">
    <source>
        <dbReference type="Pfam" id="PF00535"/>
    </source>
</evidence>
<name>A0ABS9WFX5_9ACTN</name>
<dbReference type="PANTHER" id="PTHR22916">
    <property type="entry name" value="GLYCOSYLTRANSFERASE"/>
    <property type="match status" value="1"/>
</dbReference>
<dbReference type="RefSeq" id="WP_242164335.1">
    <property type="nucleotide sequence ID" value="NZ_JAJMLW010000002.1"/>
</dbReference>
<dbReference type="CDD" id="cd00761">
    <property type="entry name" value="Glyco_tranf_GTA_type"/>
    <property type="match status" value="1"/>
</dbReference>
<gene>
    <name evidence="2" type="ORF">LPT13_05290</name>
</gene>
<keyword evidence="2" id="KW-0328">Glycosyltransferase</keyword>
<proteinExistence type="predicted"/>
<dbReference type="InterPro" id="IPR029044">
    <property type="entry name" value="Nucleotide-diphossugar_trans"/>
</dbReference>
<evidence type="ECO:0000313" key="3">
    <source>
        <dbReference type="Proteomes" id="UP001430755"/>
    </source>
</evidence>
<dbReference type="InterPro" id="IPR001173">
    <property type="entry name" value="Glyco_trans_2-like"/>
</dbReference>
<sequence>MFSRNGQSPKVSVLVPVYNVERYLPQCLDSLLAQSLKDIQIICINDGSTDSSPDILRDYAARDARIEVIDKANSGYGASMNRGLQAARGEYVGIVESDDYASRDMFRSMYRFARRHDCDVVKSNYFEFSDEAGDFFQEPFAGFPYRKVFDPRCDRGILNTIPIIWAAIYRRSLIEENGIRFNETPGASYQDTSFVHQVWMSARRVAILKKGFLHYRVDNSGSSVKSAAKVFAVCDEYALTEDFMARDPQRAEAFADTLNLVKFCTYRWNYNRLTGDARREFGAKMAAEFARARDEGTLKEGFFYPEDWHMLGVMMDDYETFCDGYLEKGM</sequence>
<dbReference type="Proteomes" id="UP001430755">
    <property type="component" value="Unassembled WGS sequence"/>
</dbReference>
<keyword evidence="3" id="KW-1185">Reference proteome</keyword>